<comment type="caution">
    <text evidence="14">The sequence shown here is derived from an EMBL/GenBank/DDBJ whole genome shotgun (WGS) entry which is preliminary data.</text>
</comment>
<dbReference type="PANTHER" id="PTHR42724:SF1">
    <property type="entry name" value="TETRAACYLDISACCHARIDE 4'-KINASE, MITOCHONDRIAL-RELATED"/>
    <property type="match status" value="1"/>
</dbReference>
<keyword evidence="11 13" id="KW-0443">Lipid metabolism</keyword>
<keyword evidence="8 13" id="KW-0547">Nucleotide-binding</keyword>
<evidence type="ECO:0000256" key="13">
    <source>
        <dbReference type="HAMAP-Rule" id="MF_00409"/>
    </source>
</evidence>
<evidence type="ECO:0000313" key="14">
    <source>
        <dbReference type="EMBL" id="OOS23602.1"/>
    </source>
</evidence>
<evidence type="ECO:0000313" key="15">
    <source>
        <dbReference type="Proteomes" id="UP000189800"/>
    </source>
</evidence>
<reference evidence="14 15" key="1">
    <citation type="submission" date="2017-02" db="EMBL/GenBank/DDBJ databases">
        <title>Draft genome sequence of Moraxella pluranimalium CCUG 54913T type strain.</title>
        <authorList>
            <person name="Salva-Serra F."/>
            <person name="Engstrom-Jakobsson H."/>
            <person name="Thorell K."/>
            <person name="Jaen-Luchoro D."/>
            <person name="Gonzales-Siles L."/>
            <person name="Karlsson R."/>
            <person name="Yazdan S."/>
            <person name="Boulund F."/>
            <person name="Johnning A."/>
            <person name="Engstrand L."/>
            <person name="Kristiansson E."/>
            <person name="Moore E."/>
        </authorList>
    </citation>
    <scope>NUCLEOTIDE SEQUENCE [LARGE SCALE GENOMIC DNA]</scope>
    <source>
        <strain evidence="14 15">CCUG 54913</strain>
    </source>
</reference>
<comment type="catalytic activity">
    <reaction evidence="13">
        <text>a lipid A disaccharide + ATP = a lipid IVA + ADP + H(+)</text>
        <dbReference type="Rhea" id="RHEA:67840"/>
        <dbReference type="ChEBI" id="CHEBI:15378"/>
        <dbReference type="ChEBI" id="CHEBI:30616"/>
        <dbReference type="ChEBI" id="CHEBI:176343"/>
        <dbReference type="ChEBI" id="CHEBI:176425"/>
        <dbReference type="ChEBI" id="CHEBI:456216"/>
        <dbReference type="EC" id="2.7.1.130"/>
    </reaction>
</comment>
<comment type="similarity">
    <text evidence="13">Belongs to the LpxK family.</text>
</comment>
<evidence type="ECO:0000256" key="9">
    <source>
        <dbReference type="ARBA" id="ARBA00022777"/>
    </source>
</evidence>
<dbReference type="EC" id="2.7.1.130" evidence="3 13"/>
<evidence type="ECO:0000256" key="2">
    <source>
        <dbReference type="ARBA" id="ARBA00004870"/>
    </source>
</evidence>
<sequence>MKQAELALTKAWQNQSPALKLLSPLSALYGAVSQVRKSMYANGVLSVYHAPVPVLIIGNITVGGSGKTPLIIALVEYLLTQGVNVGVISRGYGGDSSQMPCLVQTGSTPAQVGDEPCLIVQSIHQKGLFVPMAVGANRQAVIELLLSAYPDIRLIISDDGLQHYALHRDVEWIVVDGQRGFGNGKLMPQGFLREPISRLDGASVIYHDKDSTKYAPDTPLMHLAPTALVPLVPTAKHPPKAGDTVYAVSGIGYPKRFFDTLTQLGYQLIEKPFGDHHAFSIDELQALPDLPIIITAKDAVKIRELQRVFTDAVFERIWVLPVEAKLSDSVYQMVDTLIDEFHLI</sequence>
<dbReference type="UniPathway" id="UPA00359">
    <property type="reaction ID" value="UER00482"/>
</dbReference>
<evidence type="ECO:0000256" key="6">
    <source>
        <dbReference type="ARBA" id="ARBA00022556"/>
    </source>
</evidence>
<dbReference type="RefSeq" id="WP_078254285.1">
    <property type="nucleotide sequence ID" value="NZ_MUYU01000015.1"/>
</dbReference>
<name>A0A1T0CMM3_9GAMM</name>
<dbReference type="STRING" id="470453.B0680_06505"/>
<dbReference type="GO" id="GO:0009244">
    <property type="term" value="P:lipopolysaccharide core region biosynthetic process"/>
    <property type="evidence" value="ECO:0007669"/>
    <property type="project" value="TreeGrafter"/>
</dbReference>
<keyword evidence="6 13" id="KW-0441">Lipid A biosynthesis</keyword>
<keyword evidence="9 13" id="KW-0418">Kinase</keyword>
<dbReference type="GO" id="GO:0009245">
    <property type="term" value="P:lipid A biosynthetic process"/>
    <property type="evidence" value="ECO:0007669"/>
    <property type="project" value="UniProtKB-UniRule"/>
</dbReference>
<dbReference type="HAMAP" id="MF_00409">
    <property type="entry name" value="LpxK"/>
    <property type="match status" value="1"/>
</dbReference>
<comment type="pathway">
    <text evidence="2 13">Glycolipid biosynthesis; lipid IV(A) biosynthesis; lipid IV(A) from (3R)-3-hydroxytetradecanoyl-[acyl-carrier-protein] and UDP-N-acetyl-alpha-D-glucosamine: step 6/6.</text>
</comment>
<dbReference type="InterPro" id="IPR027417">
    <property type="entry name" value="P-loop_NTPase"/>
</dbReference>
<accession>A0A1T0CMM3</accession>
<evidence type="ECO:0000256" key="5">
    <source>
        <dbReference type="ARBA" id="ARBA00022516"/>
    </source>
</evidence>
<organism evidence="14 15">
    <name type="scientific">Moraxella pluranimalium</name>
    <dbReference type="NCBI Taxonomy" id="470453"/>
    <lineage>
        <taxon>Bacteria</taxon>
        <taxon>Pseudomonadati</taxon>
        <taxon>Pseudomonadota</taxon>
        <taxon>Gammaproteobacteria</taxon>
        <taxon>Moraxellales</taxon>
        <taxon>Moraxellaceae</taxon>
        <taxon>Moraxella</taxon>
    </lineage>
</organism>
<keyword evidence="10 13" id="KW-0067">ATP-binding</keyword>
<protein>
    <recommendedName>
        <fullName evidence="4 13">Tetraacyldisaccharide 4'-kinase</fullName>
        <ecNumber evidence="3 13">2.7.1.130</ecNumber>
    </recommendedName>
    <alternativeName>
        <fullName evidence="12 13">Lipid A 4'-kinase</fullName>
    </alternativeName>
</protein>
<dbReference type="Proteomes" id="UP000189800">
    <property type="component" value="Unassembled WGS sequence"/>
</dbReference>
<proteinExistence type="inferred from homology"/>
<evidence type="ECO:0000256" key="7">
    <source>
        <dbReference type="ARBA" id="ARBA00022679"/>
    </source>
</evidence>
<comment type="function">
    <text evidence="1 13">Transfers the gamma-phosphate of ATP to the 4'-position of a tetraacyldisaccharide 1-phosphate intermediate (termed DS-1-P) to form tetraacyldisaccharide 1,4'-bis-phosphate (lipid IVA).</text>
</comment>
<keyword evidence="7 13" id="KW-0808">Transferase</keyword>
<dbReference type="PANTHER" id="PTHR42724">
    <property type="entry name" value="TETRAACYLDISACCHARIDE 4'-KINASE"/>
    <property type="match status" value="1"/>
</dbReference>
<evidence type="ECO:0000256" key="4">
    <source>
        <dbReference type="ARBA" id="ARBA00016436"/>
    </source>
</evidence>
<evidence type="ECO:0000256" key="1">
    <source>
        <dbReference type="ARBA" id="ARBA00002274"/>
    </source>
</evidence>
<dbReference type="GO" id="GO:0005886">
    <property type="term" value="C:plasma membrane"/>
    <property type="evidence" value="ECO:0007669"/>
    <property type="project" value="TreeGrafter"/>
</dbReference>
<dbReference type="InterPro" id="IPR003758">
    <property type="entry name" value="LpxK"/>
</dbReference>
<evidence type="ECO:0000256" key="3">
    <source>
        <dbReference type="ARBA" id="ARBA00012071"/>
    </source>
</evidence>
<dbReference type="GO" id="GO:0005524">
    <property type="term" value="F:ATP binding"/>
    <property type="evidence" value="ECO:0007669"/>
    <property type="project" value="UniProtKB-UniRule"/>
</dbReference>
<keyword evidence="5 13" id="KW-0444">Lipid biosynthesis</keyword>
<dbReference type="Pfam" id="PF02606">
    <property type="entry name" value="LpxK"/>
    <property type="match status" value="1"/>
</dbReference>
<gene>
    <name evidence="13" type="primary">lpxK</name>
    <name evidence="14" type="ORF">B0680_06505</name>
</gene>
<dbReference type="GO" id="GO:0009029">
    <property type="term" value="F:lipid-A 4'-kinase activity"/>
    <property type="evidence" value="ECO:0007669"/>
    <property type="project" value="UniProtKB-UniRule"/>
</dbReference>
<evidence type="ECO:0000256" key="10">
    <source>
        <dbReference type="ARBA" id="ARBA00022840"/>
    </source>
</evidence>
<dbReference type="AlphaFoldDB" id="A0A1T0CMM3"/>
<evidence type="ECO:0000256" key="12">
    <source>
        <dbReference type="ARBA" id="ARBA00029757"/>
    </source>
</evidence>
<dbReference type="OrthoDB" id="9766423at2"/>
<keyword evidence="15" id="KW-1185">Reference proteome</keyword>
<evidence type="ECO:0000256" key="8">
    <source>
        <dbReference type="ARBA" id="ARBA00022741"/>
    </source>
</evidence>
<dbReference type="NCBIfam" id="TIGR00682">
    <property type="entry name" value="lpxK"/>
    <property type="match status" value="1"/>
</dbReference>
<dbReference type="EMBL" id="MUYU01000015">
    <property type="protein sequence ID" value="OOS23602.1"/>
    <property type="molecule type" value="Genomic_DNA"/>
</dbReference>
<dbReference type="SUPFAM" id="SSF52540">
    <property type="entry name" value="P-loop containing nucleoside triphosphate hydrolases"/>
    <property type="match status" value="1"/>
</dbReference>
<feature type="binding site" evidence="13">
    <location>
        <begin position="61"/>
        <end position="68"/>
    </location>
    <ligand>
        <name>ATP</name>
        <dbReference type="ChEBI" id="CHEBI:30616"/>
    </ligand>
</feature>
<evidence type="ECO:0000256" key="11">
    <source>
        <dbReference type="ARBA" id="ARBA00023098"/>
    </source>
</evidence>